<accession>A0A2H0YL61</accession>
<name>A0A2H0YL61_9BACT</name>
<keyword evidence="1" id="KW-0812">Transmembrane</keyword>
<protein>
    <submittedName>
        <fullName evidence="2">Uncharacterized protein</fullName>
    </submittedName>
</protein>
<keyword evidence="1" id="KW-0472">Membrane</keyword>
<evidence type="ECO:0000313" key="3">
    <source>
        <dbReference type="Proteomes" id="UP000230088"/>
    </source>
</evidence>
<gene>
    <name evidence="2" type="ORF">COT33_03060</name>
</gene>
<dbReference type="EMBL" id="PEYD01000059">
    <property type="protein sequence ID" value="PIS39228.1"/>
    <property type="molecule type" value="Genomic_DNA"/>
</dbReference>
<comment type="caution">
    <text evidence="2">The sequence shown here is derived from an EMBL/GenBank/DDBJ whole genome shotgun (WGS) entry which is preliminary data.</text>
</comment>
<organism evidence="2 3">
    <name type="scientific">Candidatus Nealsonbacteria bacterium CG08_land_8_20_14_0_20_38_20</name>
    <dbReference type="NCBI Taxonomy" id="1974705"/>
    <lineage>
        <taxon>Bacteria</taxon>
        <taxon>Candidatus Nealsoniibacteriota</taxon>
    </lineage>
</organism>
<sequence length="201" mass="23650">MAEEQQSQFQKSKKPIWGKWWFWVGGVIVFFMLLGIFSEDEKPQTVRQAEQQTGEQEEVKEVVQEEAVKERVPEQALPARYEIYKEWQDSNGIKQQVIIIPTELRNEKDLFAICDELDKKTKNEKRITIRGFTNKKAADATMYVDKSPNRLWEFSDRELENINYHAVLAFDKSLTTPLKFHHCEIYPGGFGNQPFLSPKRY</sequence>
<evidence type="ECO:0000313" key="2">
    <source>
        <dbReference type="EMBL" id="PIS39228.1"/>
    </source>
</evidence>
<reference evidence="3" key="1">
    <citation type="submission" date="2017-09" db="EMBL/GenBank/DDBJ databases">
        <title>Depth-based differentiation of microbial function through sediment-hosted aquifers and enrichment of novel symbionts in the deep terrestrial subsurface.</title>
        <authorList>
            <person name="Probst A.J."/>
            <person name="Ladd B."/>
            <person name="Jarett J.K."/>
            <person name="Geller-Mcgrath D.E."/>
            <person name="Sieber C.M.K."/>
            <person name="Emerson J.B."/>
            <person name="Anantharaman K."/>
            <person name="Thomas B.C."/>
            <person name="Malmstrom R."/>
            <person name="Stieglmeier M."/>
            <person name="Klingl A."/>
            <person name="Woyke T."/>
            <person name="Ryan C.M."/>
            <person name="Banfield J.F."/>
        </authorList>
    </citation>
    <scope>NUCLEOTIDE SEQUENCE [LARGE SCALE GENOMIC DNA]</scope>
</reference>
<dbReference type="Proteomes" id="UP000230088">
    <property type="component" value="Unassembled WGS sequence"/>
</dbReference>
<dbReference type="AlphaFoldDB" id="A0A2H0YL61"/>
<proteinExistence type="predicted"/>
<evidence type="ECO:0000256" key="1">
    <source>
        <dbReference type="SAM" id="Phobius"/>
    </source>
</evidence>
<keyword evidence="1" id="KW-1133">Transmembrane helix</keyword>
<feature type="transmembrane region" description="Helical" evidence="1">
    <location>
        <begin position="20"/>
        <end position="37"/>
    </location>
</feature>